<dbReference type="EMBL" id="UYRU01004457">
    <property type="protein sequence ID" value="VDK37446.1"/>
    <property type="molecule type" value="Genomic_DNA"/>
</dbReference>
<dbReference type="OrthoDB" id="442947at2759"/>
<dbReference type="GO" id="GO:0003723">
    <property type="term" value="F:RNA binding"/>
    <property type="evidence" value="ECO:0007669"/>
    <property type="project" value="UniProtKB-UniRule"/>
</dbReference>
<dbReference type="SMART" id="SM00322">
    <property type="entry name" value="KH"/>
    <property type="match status" value="2"/>
</dbReference>
<evidence type="ECO:0000256" key="3">
    <source>
        <dbReference type="PROSITE-ProRule" id="PRU00117"/>
    </source>
</evidence>
<gene>
    <name evidence="5" type="ORF">DILT_LOCUS860</name>
</gene>
<proteinExistence type="predicted"/>
<feature type="domain" description="K Homology" evidence="4">
    <location>
        <begin position="33"/>
        <end position="94"/>
    </location>
</feature>
<protein>
    <recommendedName>
        <fullName evidence="2">30S ribosomal protein S3, chloroplastic</fullName>
    </recommendedName>
</protein>
<dbReference type="AlphaFoldDB" id="A0A3P6PCJ5"/>
<dbReference type="InterPro" id="IPR036612">
    <property type="entry name" value="KH_dom_type_1_sf"/>
</dbReference>
<dbReference type="InterPro" id="IPR004044">
    <property type="entry name" value="KH_dom_type_2"/>
</dbReference>
<dbReference type="PROSITE" id="PS50084">
    <property type="entry name" value="KH_TYPE_1"/>
    <property type="match status" value="2"/>
</dbReference>
<dbReference type="PANTHER" id="PTHR10288">
    <property type="entry name" value="KH DOMAIN CONTAINING RNA BINDING PROTEIN"/>
    <property type="match status" value="1"/>
</dbReference>
<sequence>MDLLNSEDMLDFLAKQSPERIDEPPAKIMREGPNVELRFLISSKTAGLIIGKRGESIKKLREEVRPILILEGDVNSVIEIMHNTLNRQVQNIQEDCVDVRLLVHQSQAGCIIGKGGTKIKELREQSVLKTLKVYQMLCPSSTDRVVQLVGSVSHVFSCLQAITELLEGAPPKGPRQNYDARSYDEDLAHDYGGWCMMGMGTSSGG</sequence>
<evidence type="ECO:0000256" key="1">
    <source>
        <dbReference type="ARBA" id="ARBA00022737"/>
    </source>
</evidence>
<feature type="domain" description="K Homology" evidence="4">
    <location>
        <begin position="95"/>
        <end position="167"/>
    </location>
</feature>
<dbReference type="Pfam" id="PF00013">
    <property type="entry name" value="KH_1"/>
    <property type="match status" value="1"/>
</dbReference>
<evidence type="ECO:0000313" key="5">
    <source>
        <dbReference type="EMBL" id="VDK37446.1"/>
    </source>
</evidence>
<accession>A0A3P6PCJ5</accession>
<dbReference type="Pfam" id="PF07650">
    <property type="entry name" value="KH_2"/>
    <property type="match status" value="1"/>
</dbReference>
<keyword evidence="6" id="KW-1185">Reference proteome</keyword>
<dbReference type="SUPFAM" id="SSF54791">
    <property type="entry name" value="Eukaryotic type KH-domain (KH-domain type I)"/>
    <property type="match status" value="2"/>
</dbReference>
<name>A0A3P6PCJ5_DIBLA</name>
<dbReference type="InterPro" id="IPR004088">
    <property type="entry name" value="KH_dom_type_1"/>
</dbReference>
<evidence type="ECO:0000259" key="4">
    <source>
        <dbReference type="SMART" id="SM00322"/>
    </source>
</evidence>
<dbReference type="Gene3D" id="3.30.1370.10">
    <property type="entry name" value="K Homology domain, type 1"/>
    <property type="match status" value="2"/>
</dbReference>
<dbReference type="InterPro" id="IPR004087">
    <property type="entry name" value="KH_dom"/>
</dbReference>
<keyword evidence="1" id="KW-0677">Repeat</keyword>
<keyword evidence="3" id="KW-0694">RNA-binding</keyword>
<evidence type="ECO:0000313" key="6">
    <source>
        <dbReference type="Proteomes" id="UP000281553"/>
    </source>
</evidence>
<reference evidence="5 6" key="1">
    <citation type="submission" date="2018-11" db="EMBL/GenBank/DDBJ databases">
        <authorList>
            <consortium name="Pathogen Informatics"/>
        </authorList>
    </citation>
    <scope>NUCLEOTIDE SEQUENCE [LARGE SCALE GENOMIC DNA]</scope>
</reference>
<organism evidence="5 6">
    <name type="scientific">Dibothriocephalus latus</name>
    <name type="common">Fish tapeworm</name>
    <name type="synonym">Diphyllobothrium latum</name>
    <dbReference type="NCBI Taxonomy" id="60516"/>
    <lineage>
        <taxon>Eukaryota</taxon>
        <taxon>Metazoa</taxon>
        <taxon>Spiralia</taxon>
        <taxon>Lophotrochozoa</taxon>
        <taxon>Platyhelminthes</taxon>
        <taxon>Cestoda</taxon>
        <taxon>Eucestoda</taxon>
        <taxon>Diphyllobothriidea</taxon>
        <taxon>Diphyllobothriidae</taxon>
        <taxon>Dibothriocephalus</taxon>
    </lineage>
</organism>
<dbReference type="Proteomes" id="UP000281553">
    <property type="component" value="Unassembled WGS sequence"/>
</dbReference>
<evidence type="ECO:0000256" key="2">
    <source>
        <dbReference type="ARBA" id="ARBA00035473"/>
    </source>
</evidence>